<dbReference type="InterPro" id="IPR002347">
    <property type="entry name" value="SDR_fam"/>
</dbReference>
<sequence>MSPARVGVEDGAGQQPSHKAIDNGNLTIFKPKWLVLDDLNIDLISFVMVLATSTSILFFDLPARIAIPAAAALILPLRLFLPRPKTLQGLVLITGASSGIGAELSYIFAEKGHDLILVGRDEEQLEAVKNNVEKKYGKTVYTISTDLSLPGAAKQLYYHVTKEGFTVDVLVNGAALGGAGDTLEQPIELTERMTTLNCTSLAQLTQLFGRDMIKRGRGWMLQISSVGGWMASPGQNIYHATKHYVRSFSEALSIELRAYPGIVNTQLMPGPVHTQFVTRAHAKERFIMGASGAVEDPKAVATAGYNGLCKGKSMVFSSWNAAFTSLLMQVAPRSVRLTVASLMNAPLRGKARVKEPEKDQNVRGEDLKGRRGDEAE</sequence>
<organism evidence="5 6">
    <name type="scientific">Zopfia rhizophila CBS 207.26</name>
    <dbReference type="NCBI Taxonomy" id="1314779"/>
    <lineage>
        <taxon>Eukaryota</taxon>
        <taxon>Fungi</taxon>
        <taxon>Dikarya</taxon>
        <taxon>Ascomycota</taxon>
        <taxon>Pezizomycotina</taxon>
        <taxon>Dothideomycetes</taxon>
        <taxon>Dothideomycetes incertae sedis</taxon>
        <taxon>Zopfiaceae</taxon>
        <taxon>Zopfia</taxon>
    </lineage>
</organism>
<dbReference type="OrthoDB" id="10253736at2759"/>
<dbReference type="EMBL" id="ML994624">
    <property type="protein sequence ID" value="KAF2188345.1"/>
    <property type="molecule type" value="Genomic_DNA"/>
</dbReference>
<gene>
    <name evidence="5" type="ORF">K469DRAFT_566732</name>
</gene>
<feature type="compositionally biased region" description="Basic and acidic residues" evidence="4">
    <location>
        <begin position="352"/>
        <end position="376"/>
    </location>
</feature>
<dbReference type="Gene3D" id="3.40.50.720">
    <property type="entry name" value="NAD(P)-binding Rossmann-like Domain"/>
    <property type="match status" value="1"/>
</dbReference>
<dbReference type="PRINTS" id="PR00081">
    <property type="entry name" value="GDHRDH"/>
</dbReference>
<comment type="similarity">
    <text evidence="1 3">Belongs to the short-chain dehydrogenases/reductases (SDR) family.</text>
</comment>
<evidence type="ECO:0000256" key="3">
    <source>
        <dbReference type="RuleBase" id="RU000363"/>
    </source>
</evidence>
<dbReference type="Proteomes" id="UP000800200">
    <property type="component" value="Unassembled WGS sequence"/>
</dbReference>
<dbReference type="PRINTS" id="PR00080">
    <property type="entry name" value="SDRFAMILY"/>
</dbReference>
<dbReference type="AlphaFoldDB" id="A0A6A6EBA4"/>
<evidence type="ECO:0000313" key="6">
    <source>
        <dbReference type="Proteomes" id="UP000800200"/>
    </source>
</evidence>
<dbReference type="InterPro" id="IPR036291">
    <property type="entry name" value="NAD(P)-bd_dom_sf"/>
</dbReference>
<dbReference type="SUPFAM" id="SSF51735">
    <property type="entry name" value="NAD(P)-binding Rossmann-fold domains"/>
    <property type="match status" value="1"/>
</dbReference>
<dbReference type="PANTHER" id="PTHR42901">
    <property type="entry name" value="ALCOHOL DEHYDROGENASE"/>
    <property type="match status" value="1"/>
</dbReference>
<reference evidence="5" key="1">
    <citation type="journal article" date="2020" name="Stud. Mycol.">
        <title>101 Dothideomycetes genomes: a test case for predicting lifestyles and emergence of pathogens.</title>
        <authorList>
            <person name="Haridas S."/>
            <person name="Albert R."/>
            <person name="Binder M."/>
            <person name="Bloem J."/>
            <person name="Labutti K."/>
            <person name="Salamov A."/>
            <person name="Andreopoulos B."/>
            <person name="Baker S."/>
            <person name="Barry K."/>
            <person name="Bills G."/>
            <person name="Bluhm B."/>
            <person name="Cannon C."/>
            <person name="Castanera R."/>
            <person name="Culley D."/>
            <person name="Daum C."/>
            <person name="Ezra D."/>
            <person name="Gonzalez J."/>
            <person name="Henrissat B."/>
            <person name="Kuo A."/>
            <person name="Liang C."/>
            <person name="Lipzen A."/>
            <person name="Lutzoni F."/>
            <person name="Magnuson J."/>
            <person name="Mondo S."/>
            <person name="Nolan M."/>
            <person name="Ohm R."/>
            <person name="Pangilinan J."/>
            <person name="Park H.-J."/>
            <person name="Ramirez L."/>
            <person name="Alfaro M."/>
            <person name="Sun H."/>
            <person name="Tritt A."/>
            <person name="Yoshinaga Y."/>
            <person name="Zwiers L.-H."/>
            <person name="Turgeon B."/>
            <person name="Goodwin S."/>
            <person name="Spatafora J."/>
            <person name="Crous P."/>
            <person name="Grigoriev I."/>
        </authorList>
    </citation>
    <scope>NUCLEOTIDE SEQUENCE</scope>
    <source>
        <strain evidence="5">CBS 207.26</strain>
    </source>
</reference>
<evidence type="ECO:0000313" key="5">
    <source>
        <dbReference type="EMBL" id="KAF2188345.1"/>
    </source>
</evidence>
<accession>A0A6A6EBA4</accession>
<dbReference type="Pfam" id="PF00106">
    <property type="entry name" value="adh_short"/>
    <property type="match status" value="1"/>
</dbReference>
<dbReference type="CDD" id="cd05233">
    <property type="entry name" value="SDR_c"/>
    <property type="match status" value="1"/>
</dbReference>
<keyword evidence="6" id="KW-1185">Reference proteome</keyword>
<dbReference type="GO" id="GO:0016491">
    <property type="term" value="F:oxidoreductase activity"/>
    <property type="evidence" value="ECO:0007669"/>
    <property type="project" value="UniProtKB-KW"/>
</dbReference>
<protein>
    <submittedName>
        <fullName evidence="5">NAD(P)-binding protein</fullName>
    </submittedName>
</protein>
<evidence type="ECO:0000256" key="4">
    <source>
        <dbReference type="SAM" id="MobiDB-lite"/>
    </source>
</evidence>
<feature type="region of interest" description="Disordered" evidence="4">
    <location>
        <begin position="350"/>
        <end position="376"/>
    </location>
</feature>
<evidence type="ECO:0000256" key="2">
    <source>
        <dbReference type="ARBA" id="ARBA00023002"/>
    </source>
</evidence>
<proteinExistence type="inferred from homology"/>
<dbReference type="PANTHER" id="PTHR42901:SF1">
    <property type="entry name" value="ALCOHOL DEHYDROGENASE"/>
    <property type="match status" value="1"/>
</dbReference>
<evidence type="ECO:0000256" key="1">
    <source>
        <dbReference type="ARBA" id="ARBA00006484"/>
    </source>
</evidence>
<name>A0A6A6EBA4_9PEZI</name>
<keyword evidence="2" id="KW-0560">Oxidoreductase</keyword>